<evidence type="ECO:0000256" key="1">
    <source>
        <dbReference type="SAM" id="MobiDB-lite"/>
    </source>
</evidence>
<dbReference type="EMBL" id="ML143521">
    <property type="protein sequence ID" value="TBU22941.1"/>
    <property type="molecule type" value="Genomic_DNA"/>
</dbReference>
<evidence type="ECO:0000313" key="4">
    <source>
        <dbReference type="EMBL" id="TBU57005.1"/>
    </source>
</evidence>
<keyword evidence="2" id="KW-0732">Signal</keyword>
<sequence>MHSRLFILFAALMALLVFVAANPLPKDNVVVAKRALKQYDIKRAIAEAKKKRDDDSDDHKPKPSKVWRREAPTPSKIYERRAPAPVPSKRSA</sequence>
<dbReference type="Proteomes" id="UP000292082">
    <property type="component" value="Unassembled WGS sequence"/>
</dbReference>
<organism evidence="3">
    <name type="scientific">Dichomitus squalens</name>
    <dbReference type="NCBI Taxonomy" id="114155"/>
    <lineage>
        <taxon>Eukaryota</taxon>
        <taxon>Fungi</taxon>
        <taxon>Dikarya</taxon>
        <taxon>Basidiomycota</taxon>
        <taxon>Agaricomycotina</taxon>
        <taxon>Agaricomycetes</taxon>
        <taxon>Polyporales</taxon>
        <taxon>Polyporaceae</taxon>
        <taxon>Dichomitus</taxon>
    </lineage>
</organism>
<keyword evidence="5" id="KW-1185">Reference proteome</keyword>
<feature type="region of interest" description="Disordered" evidence="1">
    <location>
        <begin position="47"/>
        <end position="92"/>
    </location>
</feature>
<evidence type="ECO:0000313" key="5">
    <source>
        <dbReference type="Proteomes" id="UP000292082"/>
    </source>
</evidence>
<feature type="compositionally biased region" description="Basic and acidic residues" evidence="1">
    <location>
        <begin position="47"/>
        <end position="82"/>
    </location>
</feature>
<gene>
    <name evidence="4" type="ORF">BD310DRAFT_930420</name>
    <name evidence="3" type="ORF">BD311DRAFT_811115</name>
</gene>
<proteinExistence type="predicted"/>
<reference evidence="3 5" key="1">
    <citation type="submission" date="2019-01" db="EMBL/GenBank/DDBJ databases">
        <title>Draft genome sequences of three monokaryotic isolates of the white-rot basidiomycete fungus Dichomitus squalens.</title>
        <authorList>
            <consortium name="DOE Joint Genome Institute"/>
            <person name="Lopez S.C."/>
            <person name="Andreopoulos B."/>
            <person name="Pangilinan J."/>
            <person name="Lipzen A."/>
            <person name="Riley R."/>
            <person name="Ahrendt S."/>
            <person name="Ng V."/>
            <person name="Barry K."/>
            <person name="Daum C."/>
            <person name="Grigoriev I.V."/>
            <person name="Hilden K.S."/>
            <person name="Makela M.R."/>
            <person name="de Vries R.P."/>
        </authorList>
    </citation>
    <scope>NUCLEOTIDE SEQUENCE [LARGE SCALE GENOMIC DNA]</scope>
    <source>
        <strain evidence="4 5">CBS 464.89</strain>
        <strain evidence="3">OM18370.1</strain>
    </source>
</reference>
<name>A0A4Q9MBB6_9APHY</name>
<feature type="chain" id="PRO_5040597578" evidence="2">
    <location>
        <begin position="22"/>
        <end position="92"/>
    </location>
</feature>
<evidence type="ECO:0000256" key="2">
    <source>
        <dbReference type="SAM" id="SignalP"/>
    </source>
</evidence>
<accession>A0A4Q9MBB6</accession>
<dbReference type="AlphaFoldDB" id="A0A4Q9MBB6"/>
<feature type="signal peptide" evidence="2">
    <location>
        <begin position="1"/>
        <end position="21"/>
    </location>
</feature>
<protein>
    <submittedName>
        <fullName evidence="3">Uncharacterized protein</fullName>
    </submittedName>
</protein>
<evidence type="ECO:0000313" key="3">
    <source>
        <dbReference type="EMBL" id="TBU22941.1"/>
    </source>
</evidence>
<dbReference type="Proteomes" id="UP000292957">
    <property type="component" value="Unassembled WGS sequence"/>
</dbReference>
<dbReference type="EMBL" id="ML145143">
    <property type="protein sequence ID" value="TBU57005.1"/>
    <property type="molecule type" value="Genomic_DNA"/>
</dbReference>